<organism evidence="2 3">
    <name type="scientific">Clostridium innocuum</name>
    <dbReference type="NCBI Taxonomy" id="1522"/>
    <lineage>
        <taxon>Bacteria</taxon>
        <taxon>Bacillati</taxon>
        <taxon>Bacillota</taxon>
        <taxon>Clostridia</taxon>
        <taxon>Eubacteriales</taxon>
        <taxon>Clostridiaceae</taxon>
        <taxon>Clostridium</taxon>
    </lineage>
</organism>
<feature type="domain" description="Methyltransferase" evidence="1">
    <location>
        <begin position="46"/>
        <end position="154"/>
    </location>
</feature>
<dbReference type="GO" id="GO:0008168">
    <property type="term" value="F:methyltransferase activity"/>
    <property type="evidence" value="ECO:0007669"/>
    <property type="project" value="UniProtKB-KW"/>
</dbReference>
<protein>
    <submittedName>
        <fullName evidence="2">Methyltransferase domain-containing protein</fullName>
    </submittedName>
</protein>
<dbReference type="EMBL" id="JAKTMA010000007">
    <property type="protein sequence ID" value="MCR0232200.1"/>
    <property type="molecule type" value="Genomic_DNA"/>
</dbReference>
<evidence type="ECO:0000259" key="1">
    <source>
        <dbReference type="Pfam" id="PF13847"/>
    </source>
</evidence>
<evidence type="ECO:0000313" key="3">
    <source>
        <dbReference type="Proteomes" id="UP001203972"/>
    </source>
</evidence>
<evidence type="ECO:0000313" key="2">
    <source>
        <dbReference type="EMBL" id="MCR0232200.1"/>
    </source>
</evidence>
<dbReference type="AlphaFoldDB" id="A0AAP2UKX1"/>
<keyword evidence="2" id="KW-0808">Transferase</keyword>
<dbReference type="SUPFAM" id="SSF53335">
    <property type="entry name" value="S-adenosyl-L-methionine-dependent methyltransferases"/>
    <property type="match status" value="1"/>
</dbReference>
<dbReference type="Gene3D" id="3.40.50.150">
    <property type="entry name" value="Vaccinia Virus protein VP39"/>
    <property type="match status" value="1"/>
</dbReference>
<dbReference type="GO" id="GO:0032259">
    <property type="term" value="P:methylation"/>
    <property type="evidence" value="ECO:0007669"/>
    <property type="project" value="UniProtKB-KW"/>
</dbReference>
<comment type="caution">
    <text evidence="2">The sequence shown here is derived from an EMBL/GenBank/DDBJ whole genome shotgun (WGS) entry which is preliminary data.</text>
</comment>
<name>A0AAP2UKX1_CLOIN</name>
<dbReference type="PANTHER" id="PTHR43591">
    <property type="entry name" value="METHYLTRANSFERASE"/>
    <property type="match status" value="1"/>
</dbReference>
<dbReference type="PANTHER" id="PTHR43591:SF24">
    <property type="entry name" value="2-METHOXY-6-POLYPRENYL-1,4-BENZOQUINOL METHYLASE, MITOCHONDRIAL"/>
    <property type="match status" value="1"/>
</dbReference>
<dbReference type="InterPro" id="IPR025714">
    <property type="entry name" value="Methyltranfer_dom"/>
</dbReference>
<proteinExistence type="predicted"/>
<gene>
    <name evidence="2" type="ORF">MKC95_05375</name>
</gene>
<dbReference type="Pfam" id="PF13847">
    <property type="entry name" value="Methyltransf_31"/>
    <property type="match status" value="1"/>
</dbReference>
<reference evidence="2" key="1">
    <citation type="journal article" date="2022" name="Clin. Infect. Dis.">
        <title>Association between Clostridium innocuum and antibiotic-associated diarrhea in adults and children: A cross-sectional study and comparative genomics analysis.</title>
        <authorList>
            <person name="Cherny K.E."/>
            <person name="Muscat E.B."/>
            <person name="Balaji A."/>
            <person name="Mukherjee J."/>
            <person name="Ozer E.A."/>
            <person name="Angarone M.P."/>
            <person name="Hauser A.R."/>
            <person name="Sichel J.S."/>
            <person name="Amponsah E."/>
            <person name="Kociolek L.K."/>
        </authorList>
    </citation>
    <scope>NUCLEOTIDE SEQUENCE</scope>
    <source>
        <strain evidence="2">NU1-AC-029v</strain>
    </source>
</reference>
<dbReference type="CDD" id="cd02440">
    <property type="entry name" value="AdoMet_MTases"/>
    <property type="match status" value="1"/>
</dbReference>
<accession>A0AAP2UKX1</accession>
<keyword evidence="2" id="KW-0489">Methyltransferase</keyword>
<sequence>MEQNSKDSIEKTKQGFEESFIKAAYYDMQTQDASHLEAILSFLPIRPGMKILDLGTGTGYLSFAIAKRYPDCEIYGLDIVAETLCRNRDKANALHRRNLHFICYEGIDFPFEAVTFDMVITRYALHHFPAITQTFQEVYRVLRQKGCFFLCDPAPNEDDEKRFVDAYMQMKKDGHIKFYTLDEWR</sequence>
<dbReference type="InterPro" id="IPR029063">
    <property type="entry name" value="SAM-dependent_MTases_sf"/>
</dbReference>
<dbReference type="Proteomes" id="UP001203972">
    <property type="component" value="Unassembled WGS sequence"/>
</dbReference>